<comment type="similarity">
    <text evidence="1">Belongs to the bacterial secretin family.</text>
</comment>
<dbReference type="PANTHER" id="PTHR30332:SF17">
    <property type="entry name" value="TYPE IV PILIATION SYSTEM PROTEIN DR_0774-RELATED"/>
    <property type="match status" value="1"/>
</dbReference>
<feature type="domain" description="Type II/III secretion system secretin-like" evidence="4">
    <location>
        <begin position="427"/>
        <end position="613"/>
    </location>
</feature>
<dbReference type="Proteomes" id="UP000182427">
    <property type="component" value="Chromosome I"/>
</dbReference>
<evidence type="ECO:0000259" key="4">
    <source>
        <dbReference type="Pfam" id="PF00263"/>
    </source>
</evidence>
<keyword evidence="3" id="KW-0732">Signal</keyword>
<dbReference type="Pfam" id="PF00263">
    <property type="entry name" value="Secretin"/>
    <property type="match status" value="1"/>
</dbReference>
<dbReference type="OrthoDB" id="110635at2"/>
<name>A0A1G7I425_9BACT</name>
<dbReference type="RefSeq" id="WP_083344435.1">
    <property type="nucleotide sequence ID" value="NZ_LT629690.1"/>
</dbReference>
<dbReference type="AlphaFoldDB" id="A0A1G7I425"/>
<protein>
    <submittedName>
        <fullName evidence="5">Type II secretory pathway component GspD/PulD (Secretin)</fullName>
    </submittedName>
</protein>
<evidence type="ECO:0000256" key="2">
    <source>
        <dbReference type="SAM" id="MobiDB-lite"/>
    </source>
</evidence>
<gene>
    <name evidence="5" type="ORF">SAMN05444167_1314</name>
</gene>
<evidence type="ECO:0000256" key="3">
    <source>
        <dbReference type="SAM" id="SignalP"/>
    </source>
</evidence>
<dbReference type="PANTHER" id="PTHR30332">
    <property type="entry name" value="PROBABLE GENERAL SECRETION PATHWAY PROTEIN D"/>
    <property type="match status" value="1"/>
</dbReference>
<dbReference type="EMBL" id="LT629690">
    <property type="protein sequence ID" value="SDF07363.1"/>
    <property type="molecule type" value="Genomic_DNA"/>
</dbReference>
<accession>A0A1G7I425</accession>
<feature type="chain" id="PRO_5009241358" evidence="3">
    <location>
        <begin position="30"/>
        <end position="634"/>
    </location>
</feature>
<dbReference type="InterPro" id="IPR050810">
    <property type="entry name" value="Bact_Secretion_Sys_Channel"/>
</dbReference>
<dbReference type="GO" id="GO:0009306">
    <property type="term" value="P:protein secretion"/>
    <property type="evidence" value="ECO:0007669"/>
    <property type="project" value="InterPro"/>
</dbReference>
<dbReference type="GO" id="GO:0015627">
    <property type="term" value="C:type II protein secretion system complex"/>
    <property type="evidence" value="ECO:0007669"/>
    <property type="project" value="TreeGrafter"/>
</dbReference>
<organism evidence="5 6">
    <name type="scientific">Terriglobus roseus</name>
    <dbReference type="NCBI Taxonomy" id="392734"/>
    <lineage>
        <taxon>Bacteria</taxon>
        <taxon>Pseudomonadati</taxon>
        <taxon>Acidobacteriota</taxon>
        <taxon>Terriglobia</taxon>
        <taxon>Terriglobales</taxon>
        <taxon>Acidobacteriaceae</taxon>
        <taxon>Terriglobus</taxon>
    </lineage>
</organism>
<evidence type="ECO:0000313" key="6">
    <source>
        <dbReference type="Proteomes" id="UP000182427"/>
    </source>
</evidence>
<evidence type="ECO:0000313" key="5">
    <source>
        <dbReference type="EMBL" id="SDF07363.1"/>
    </source>
</evidence>
<evidence type="ECO:0000256" key="1">
    <source>
        <dbReference type="RuleBase" id="RU004003"/>
    </source>
</evidence>
<dbReference type="InterPro" id="IPR004846">
    <property type="entry name" value="T2SS/T3SS_dom"/>
</dbReference>
<feature type="signal peptide" evidence="3">
    <location>
        <begin position="1"/>
        <end position="29"/>
    </location>
</feature>
<keyword evidence="6" id="KW-1185">Reference proteome</keyword>
<proteinExistence type="inferred from homology"/>
<reference evidence="6" key="1">
    <citation type="submission" date="2016-10" db="EMBL/GenBank/DDBJ databases">
        <authorList>
            <person name="Varghese N."/>
            <person name="Submissions S."/>
        </authorList>
    </citation>
    <scope>NUCLEOTIDE SEQUENCE [LARGE SCALE GENOMIC DNA]</scope>
    <source>
        <strain evidence="6">GAS232</strain>
    </source>
</reference>
<feature type="region of interest" description="Disordered" evidence="2">
    <location>
        <begin position="33"/>
        <end position="57"/>
    </location>
</feature>
<sequence>MVTASKLISGGLLAGVCAVAPFCAPAVLAQRTPNLPPDSQEPAARKPKEPSQKDRDAAENAYLAGAKELQDGHLPQAEKLFAQAVARNPLRSEYLQALLLSREHRLTDLLHEAAKERTTNPAAADALVAQARSLDATNPAVVQHAPPVDLHPIRTERLASSITLLHNASRHSYHQRGNLQTLAETVARDYGLRVVLDPDLQTKDYRIDVDDANFAEAMQVLGLASDTMFVPLDENTIFLAQDTQTNHQRLERLVEEAYFFPGYAADQLKDFVSIAQTILKLDKVTVDAGQNAIVVRGPADLADAAERIFTDLMGGQSDVVFDVKVYSVDHSRMRNLGVVLPSSFTAYNLATEAQNIISSNSSLVEQLIANGVIPSGTSNVEIAAYLVFVAGVSGSTNLTNTFFVFGGGSTTTGVTTANSPTFNLALSTSDARTLEDVQIRAGNMQNAIFKAGMRYPIQTSLYSDIASSTSAANTSVNGVSLASLLAQYTGSSSISNGSVIPQVQYEDLGITLTANPKIQWTGDISTHLDIKITALAGTSLNGIPILASRQFSSDLTVHDGDTVMMMSQTTSTEIAAVTGLPGLSELPGFQSTTNKNGSKSTGELVVLVTPHITRHAHTSARGPYIPLQSRPETD</sequence>
<feature type="compositionally biased region" description="Basic and acidic residues" evidence="2">
    <location>
        <begin position="43"/>
        <end position="57"/>
    </location>
</feature>